<keyword evidence="2 11" id="KW-0813">Transport</keyword>
<comment type="similarity">
    <text evidence="11">Belongs to the CysZ family.</text>
</comment>
<dbReference type="OrthoDB" id="5292355at2"/>
<dbReference type="InterPro" id="IPR059112">
    <property type="entry name" value="CysZ/EI24"/>
</dbReference>
<dbReference type="PANTHER" id="PTHR37468:SF1">
    <property type="entry name" value="SULFATE TRANSPORTER CYSZ"/>
    <property type="match status" value="1"/>
</dbReference>
<feature type="transmembrane region" description="Helical" evidence="11">
    <location>
        <begin position="138"/>
        <end position="156"/>
    </location>
</feature>
<reference evidence="12 13" key="1">
    <citation type="submission" date="2017-01" db="EMBL/GenBank/DDBJ databases">
        <title>Genome Sequencing of a Marine Spirillum, Oceanospirillum multiglobuliferum ATCC 33336, from Japan.</title>
        <authorList>
            <person name="Carney J.G."/>
            <person name="Trachtenberg A.M."/>
            <person name="Rheaume B.A."/>
            <person name="Linnane J.D."/>
            <person name="Pitts N.L."/>
            <person name="Mykles D.L."/>
            <person name="Maclea K.S."/>
        </authorList>
    </citation>
    <scope>NUCLEOTIDE SEQUENCE [LARGE SCALE GENOMIC DNA]</scope>
    <source>
        <strain evidence="12 13">ATCC 33336</strain>
    </source>
</reference>
<comment type="function">
    <text evidence="11">High affinity, high specificity proton-dependent sulfate transporter, which mediates sulfate uptake. Provides the sulfur source for the cysteine synthesis pathway.</text>
</comment>
<evidence type="ECO:0000256" key="11">
    <source>
        <dbReference type="HAMAP-Rule" id="MF_00468"/>
    </source>
</evidence>
<keyword evidence="3 11" id="KW-1003">Cell membrane</keyword>
<evidence type="ECO:0000256" key="9">
    <source>
        <dbReference type="ARBA" id="ARBA00023136"/>
    </source>
</evidence>
<keyword evidence="5 11" id="KW-0028">Amino-acid biosynthesis</keyword>
<evidence type="ECO:0000313" key="13">
    <source>
        <dbReference type="Proteomes" id="UP000191418"/>
    </source>
</evidence>
<sequence length="258" mass="29829">MNTLFAGPLAMLAGLRIIFTPGLKRFVLVPLLSNILLLGFCIWFGIKLFDSWLDSFVQSLPSYLQFLEWLIWPLVLIGTLGFIIYGFNALTALIAAPFNGLLAEKVEQHLRAEIVQFPDETLGQMVKRSLHRELQKQWFFLKRVLLLIIISFIPGLNLLSPILWLLFSIWMLSVQYIDYPMDNHQINFHDMQARLKQKWWHTFGFGFSAYWCMLIPGINLLLMPAAVAGATWLWVHQYSETLTSVAIEDRSINRVKDI</sequence>
<evidence type="ECO:0000256" key="8">
    <source>
        <dbReference type="ARBA" id="ARBA00023032"/>
    </source>
</evidence>
<keyword evidence="8 11" id="KW-0764">Sulfate transport</keyword>
<dbReference type="GO" id="GO:0019344">
    <property type="term" value="P:cysteine biosynthetic process"/>
    <property type="evidence" value="ECO:0007669"/>
    <property type="project" value="UniProtKB-UniRule"/>
</dbReference>
<evidence type="ECO:0000256" key="4">
    <source>
        <dbReference type="ARBA" id="ARBA00022519"/>
    </source>
</evidence>
<evidence type="ECO:0000256" key="2">
    <source>
        <dbReference type="ARBA" id="ARBA00022448"/>
    </source>
</evidence>
<dbReference type="GO" id="GO:0009675">
    <property type="term" value="F:high-affinity sulfate:proton symporter activity"/>
    <property type="evidence" value="ECO:0007669"/>
    <property type="project" value="TreeGrafter"/>
</dbReference>
<protein>
    <recommendedName>
        <fullName evidence="11">Sulfate transporter CysZ</fullName>
    </recommendedName>
</protein>
<dbReference type="Proteomes" id="UP000191418">
    <property type="component" value="Unassembled WGS sequence"/>
</dbReference>
<evidence type="ECO:0000256" key="3">
    <source>
        <dbReference type="ARBA" id="ARBA00022475"/>
    </source>
</evidence>
<evidence type="ECO:0000256" key="5">
    <source>
        <dbReference type="ARBA" id="ARBA00022605"/>
    </source>
</evidence>
<keyword evidence="9 11" id="KW-0472">Membrane</keyword>
<dbReference type="STRING" id="64969.SAMN02745127_01266"/>
<keyword evidence="6 11" id="KW-0812">Transmembrane</keyword>
<keyword evidence="10 11" id="KW-0198">Cysteine biosynthesis</keyword>
<name>A0A1T4NUF7_9GAMM</name>
<dbReference type="GO" id="GO:0005886">
    <property type="term" value="C:plasma membrane"/>
    <property type="evidence" value="ECO:0007669"/>
    <property type="project" value="UniProtKB-SubCell"/>
</dbReference>
<evidence type="ECO:0000256" key="6">
    <source>
        <dbReference type="ARBA" id="ARBA00022692"/>
    </source>
</evidence>
<feature type="transmembrane region" description="Helical" evidence="11">
    <location>
        <begin position="202"/>
        <end position="235"/>
    </location>
</feature>
<dbReference type="Pfam" id="PF07264">
    <property type="entry name" value="EI24"/>
    <property type="match status" value="1"/>
</dbReference>
<dbReference type="InterPro" id="IPR050480">
    <property type="entry name" value="CysZ-like"/>
</dbReference>
<evidence type="ECO:0000313" key="12">
    <source>
        <dbReference type="EMBL" id="OPX55664.1"/>
    </source>
</evidence>
<dbReference type="EMBL" id="MTSM01000007">
    <property type="protein sequence ID" value="OPX55664.1"/>
    <property type="molecule type" value="Genomic_DNA"/>
</dbReference>
<dbReference type="NCBIfam" id="NF003433">
    <property type="entry name" value="PRK04949.1"/>
    <property type="match status" value="1"/>
</dbReference>
<accession>A0A1T4NUF7</accession>
<proteinExistence type="inferred from homology"/>
<feature type="transmembrane region" description="Helical" evidence="11">
    <location>
        <begin position="69"/>
        <end position="95"/>
    </location>
</feature>
<keyword evidence="4 11" id="KW-0997">Cell inner membrane</keyword>
<organism evidence="12 13">
    <name type="scientific">Oceanospirillum multiglobuliferum</name>
    <dbReference type="NCBI Taxonomy" id="64969"/>
    <lineage>
        <taxon>Bacteria</taxon>
        <taxon>Pseudomonadati</taxon>
        <taxon>Pseudomonadota</taxon>
        <taxon>Gammaproteobacteria</taxon>
        <taxon>Oceanospirillales</taxon>
        <taxon>Oceanospirillaceae</taxon>
        <taxon>Oceanospirillum</taxon>
    </lineage>
</organism>
<comment type="subcellular location">
    <subcellularLocation>
        <location evidence="11">Cell inner membrane</location>
        <topology evidence="11">Multi-pass membrane protein</topology>
    </subcellularLocation>
    <subcellularLocation>
        <location evidence="1">Membrane</location>
        <topology evidence="1">Multi-pass membrane protein</topology>
    </subcellularLocation>
</comment>
<dbReference type="AlphaFoldDB" id="A0A1T4NUF7"/>
<feature type="transmembrane region" description="Helical" evidence="11">
    <location>
        <begin position="26"/>
        <end position="49"/>
    </location>
</feature>
<evidence type="ECO:0000256" key="10">
    <source>
        <dbReference type="ARBA" id="ARBA00023192"/>
    </source>
</evidence>
<keyword evidence="7 11" id="KW-1133">Transmembrane helix</keyword>
<dbReference type="HAMAP" id="MF_00468">
    <property type="entry name" value="CysZ"/>
    <property type="match status" value="1"/>
</dbReference>
<comment type="caution">
    <text evidence="12">The sequence shown here is derived from an EMBL/GenBank/DDBJ whole genome shotgun (WGS) entry which is preliminary data.</text>
</comment>
<evidence type="ECO:0000256" key="1">
    <source>
        <dbReference type="ARBA" id="ARBA00004141"/>
    </source>
</evidence>
<keyword evidence="13" id="KW-1185">Reference proteome</keyword>
<dbReference type="RefSeq" id="WP_078744880.1">
    <property type="nucleotide sequence ID" value="NZ_FUXG01000006.1"/>
</dbReference>
<gene>
    <name evidence="11" type="primary">cysZ</name>
    <name evidence="12" type="ORF">BTE48_07130</name>
</gene>
<evidence type="ECO:0000256" key="7">
    <source>
        <dbReference type="ARBA" id="ARBA00022989"/>
    </source>
</evidence>
<dbReference type="GO" id="GO:0000103">
    <property type="term" value="P:sulfate assimilation"/>
    <property type="evidence" value="ECO:0007669"/>
    <property type="project" value="InterPro"/>
</dbReference>
<dbReference type="InterPro" id="IPR022985">
    <property type="entry name" value="Sulfate_CysZ"/>
</dbReference>
<dbReference type="PANTHER" id="PTHR37468">
    <property type="entry name" value="SULFATE TRANSPORTER CYSZ"/>
    <property type="match status" value="1"/>
</dbReference>